<feature type="compositionally biased region" description="Basic and acidic residues" evidence="1">
    <location>
        <begin position="263"/>
        <end position="279"/>
    </location>
</feature>
<name>W3WVI4_PESFW</name>
<feature type="compositionally biased region" description="Low complexity" evidence="1">
    <location>
        <begin position="236"/>
        <end position="249"/>
    </location>
</feature>
<keyword evidence="3" id="KW-1185">Reference proteome</keyword>
<feature type="compositionally biased region" description="Basic and acidic residues" evidence="1">
    <location>
        <begin position="200"/>
        <end position="209"/>
    </location>
</feature>
<dbReference type="EMBL" id="KI912115">
    <property type="protein sequence ID" value="ETS77855.1"/>
    <property type="molecule type" value="Genomic_DNA"/>
</dbReference>
<sequence length="279" mass="31524">MTENHEEIRSDPPYQNGELTQLKLITRQDGHRAPPASDWITDEELWFMDWAFRDTVRELLSEGAKFELRRFEGTPNFPPLLLQKGYGIALCARRSKALRDVGPMRFNFGKDDVFVKKLCNLANDVRKASFRHGDLIWTIRITTFFAQRPPTNAPKWWRTGAELDREECEFSVAAEDVSKATPNGCGGKTSLTPLPHTRKCSSEDIHGYNDSRSTSGASIASPTPSRLSHRPRESLSRLSPPSRRTSSALHTRLDSGPTGGRQSLDKPRPTERPRWRPAG</sequence>
<dbReference type="AlphaFoldDB" id="W3WVI4"/>
<dbReference type="GeneID" id="19274930"/>
<evidence type="ECO:0000256" key="1">
    <source>
        <dbReference type="SAM" id="MobiDB-lite"/>
    </source>
</evidence>
<proteinExistence type="predicted"/>
<dbReference type="RefSeq" id="XP_007836689.1">
    <property type="nucleotide sequence ID" value="XM_007838498.1"/>
</dbReference>
<dbReference type="InParanoid" id="W3WVI4"/>
<protein>
    <submittedName>
        <fullName evidence="2">Uncharacterized protein</fullName>
    </submittedName>
</protein>
<evidence type="ECO:0000313" key="2">
    <source>
        <dbReference type="EMBL" id="ETS77855.1"/>
    </source>
</evidence>
<accession>W3WVI4</accession>
<evidence type="ECO:0000313" key="3">
    <source>
        <dbReference type="Proteomes" id="UP000030651"/>
    </source>
</evidence>
<gene>
    <name evidence="2" type="ORF">PFICI_09917</name>
</gene>
<dbReference type="OrthoDB" id="4774796at2759"/>
<dbReference type="HOGENOM" id="CLU_997857_0_0_1"/>
<feature type="region of interest" description="Disordered" evidence="1">
    <location>
        <begin position="179"/>
        <end position="279"/>
    </location>
</feature>
<organism evidence="2 3">
    <name type="scientific">Pestalotiopsis fici (strain W106-1 / CGMCC3.15140)</name>
    <dbReference type="NCBI Taxonomy" id="1229662"/>
    <lineage>
        <taxon>Eukaryota</taxon>
        <taxon>Fungi</taxon>
        <taxon>Dikarya</taxon>
        <taxon>Ascomycota</taxon>
        <taxon>Pezizomycotina</taxon>
        <taxon>Sordariomycetes</taxon>
        <taxon>Xylariomycetidae</taxon>
        <taxon>Amphisphaeriales</taxon>
        <taxon>Sporocadaceae</taxon>
        <taxon>Pestalotiopsis</taxon>
    </lineage>
</organism>
<dbReference type="Proteomes" id="UP000030651">
    <property type="component" value="Unassembled WGS sequence"/>
</dbReference>
<dbReference type="KEGG" id="pfy:PFICI_09917"/>
<feature type="compositionally biased region" description="Polar residues" evidence="1">
    <location>
        <begin position="210"/>
        <end position="223"/>
    </location>
</feature>
<reference evidence="3" key="1">
    <citation type="journal article" date="2015" name="BMC Genomics">
        <title>Genomic and transcriptomic analysis of the endophytic fungus Pestalotiopsis fici reveals its lifestyle and high potential for synthesis of natural products.</title>
        <authorList>
            <person name="Wang X."/>
            <person name="Zhang X."/>
            <person name="Liu L."/>
            <person name="Xiang M."/>
            <person name="Wang W."/>
            <person name="Sun X."/>
            <person name="Che Y."/>
            <person name="Guo L."/>
            <person name="Liu G."/>
            <person name="Guo L."/>
            <person name="Wang C."/>
            <person name="Yin W.B."/>
            <person name="Stadler M."/>
            <person name="Zhang X."/>
            <person name="Liu X."/>
        </authorList>
    </citation>
    <scope>NUCLEOTIDE SEQUENCE [LARGE SCALE GENOMIC DNA]</scope>
    <source>
        <strain evidence="3">W106-1 / CGMCC3.15140</strain>
    </source>
</reference>